<dbReference type="InterPro" id="IPR037682">
    <property type="entry name" value="TonB_C"/>
</dbReference>
<dbReference type="Gene3D" id="3.30.1150.10">
    <property type="match status" value="1"/>
</dbReference>
<dbReference type="AlphaFoldDB" id="A0A3P3W8I3"/>
<evidence type="ECO:0000256" key="1">
    <source>
        <dbReference type="SAM" id="Phobius"/>
    </source>
</evidence>
<sequence length="621" mass="72583">MILYFIKSTFLLLIFFSIYRFSLQDKKSLQFNRFYLLIALVLGLVLPLFNFSFFVESNPIIETKEVVFQQIAGFSDFEYFPMIQKESLFSNLEILFIGIVIFLTIRFVFRVYLIVRLKKAGQQIKNEYGRLILHSKVKSPFSFLKSIYLNLESWNSGLIEKEILIHEQGHVVQKHSLDILFIEFLKIGLWFQPMLYFYKKAIQENHEFLADAYCVQQTTDINAYQNIILNYYSEQNKRLELSSSIDYKNLKKRFMMMKNTKKGNVTKVLFYSSAFVLTYFGLVGIETKANTIEKFETQISDKVNLMIDDKISNSNLQFDEKIETHSFKENNDEVNVLEYVKGEEATGFMFSKKHDKMFYYVISPQLEVSIFNREGVKQNEKEFNYKLKEITKEEQLAKLSSIKDESSNKGSVFLQYVKGQKSYGYIKFQNDSYYYIISPELEVSIYNRYGVIQDKNDFKYDLKEISKEENESNLVAKEIESFFNIRTEVLTKNPDITDGKSMKDAVSANDIIKASPKEGMMYFYKSFMRKVNAPDVDDILEVKVVIKMLIDEEGKLTNFEIVNKSAANESFENEFLRVLKTMPNWNPATKDGKAIATDFILPITMKVNGKLNSNNTLVNQK</sequence>
<dbReference type="PANTHER" id="PTHR33446:SF2">
    <property type="entry name" value="PROTEIN TONB"/>
    <property type="match status" value="1"/>
</dbReference>
<name>A0A3P3W8I3_9FLAO</name>
<feature type="transmembrane region" description="Helical" evidence="1">
    <location>
        <begin position="265"/>
        <end position="285"/>
    </location>
</feature>
<feature type="transmembrane region" description="Helical" evidence="1">
    <location>
        <begin position="34"/>
        <end position="55"/>
    </location>
</feature>
<evidence type="ECO:0000313" key="4">
    <source>
        <dbReference type="EMBL" id="RRJ89909.1"/>
    </source>
</evidence>
<keyword evidence="1" id="KW-0472">Membrane</keyword>
<proteinExistence type="predicted"/>
<evidence type="ECO:0000259" key="2">
    <source>
        <dbReference type="Pfam" id="PF03544"/>
    </source>
</evidence>
<evidence type="ECO:0008006" key="6">
    <source>
        <dbReference type="Google" id="ProtNLM"/>
    </source>
</evidence>
<feature type="transmembrane region" description="Helical" evidence="1">
    <location>
        <begin position="94"/>
        <end position="115"/>
    </location>
</feature>
<feature type="domain" description="TonB C-terminal" evidence="2">
    <location>
        <begin position="543"/>
        <end position="604"/>
    </location>
</feature>
<feature type="transmembrane region" description="Helical" evidence="1">
    <location>
        <begin position="6"/>
        <end position="22"/>
    </location>
</feature>
<keyword evidence="5" id="KW-1185">Reference proteome</keyword>
<comment type="caution">
    <text evidence="4">The sequence shown here is derived from an EMBL/GenBank/DDBJ whole genome shotgun (WGS) entry which is preliminary data.</text>
</comment>
<keyword evidence="1" id="KW-0812">Transmembrane</keyword>
<evidence type="ECO:0000259" key="3">
    <source>
        <dbReference type="Pfam" id="PF05569"/>
    </source>
</evidence>
<feature type="domain" description="Peptidase M56" evidence="3">
    <location>
        <begin position="161"/>
        <end position="257"/>
    </location>
</feature>
<dbReference type="Proteomes" id="UP000275719">
    <property type="component" value="Unassembled WGS sequence"/>
</dbReference>
<dbReference type="EMBL" id="RQVQ01000021">
    <property type="protein sequence ID" value="RRJ89909.1"/>
    <property type="molecule type" value="Genomic_DNA"/>
</dbReference>
<dbReference type="SUPFAM" id="SSF74653">
    <property type="entry name" value="TolA/TonB C-terminal domain"/>
    <property type="match status" value="1"/>
</dbReference>
<reference evidence="4 5" key="1">
    <citation type="submission" date="2018-11" db="EMBL/GenBank/DDBJ databases">
        <title>Flavobacterium sp. nov., YIM 102701-2 draft genome.</title>
        <authorList>
            <person name="Li G."/>
            <person name="Jiang Y."/>
        </authorList>
    </citation>
    <scope>NUCLEOTIDE SEQUENCE [LARGE SCALE GENOMIC DNA]</scope>
    <source>
        <strain evidence="4 5">YIM 102701-2</strain>
    </source>
</reference>
<dbReference type="InterPro" id="IPR008756">
    <property type="entry name" value="Peptidase_M56"/>
</dbReference>
<organism evidence="4 5">
    <name type="scientific">Paenimyroides tangerinum</name>
    <dbReference type="NCBI Taxonomy" id="2488728"/>
    <lineage>
        <taxon>Bacteria</taxon>
        <taxon>Pseudomonadati</taxon>
        <taxon>Bacteroidota</taxon>
        <taxon>Flavobacteriia</taxon>
        <taxon>Flavobacteriales</taxon>
        <taxon>Flavobacteriaceae</taxon>
        <taxon>Paenimyroides</taxon>
    </lineage>
</organism>
<accession>A0A3P3W8I3</accession>
<protein>
    <recommendedName>
        <fullName evidence="6">Peptidase M56 domain-containing protein</fullName>
    </recommendedName>
</protein>
<dbReference type="CDD" id="cd07341">
    <property type="entry name" value="M56_BlaR1_MecR1_like"/>
    <property type="match status" value="1"/>
</dbReference>
<evidence type="ECO:0000313" key="5">
    <source>
        <dbReference type="Proteomes" id="UP000275719"/>
    </source>
</evidence>
<dbReference type="Pfam" id="PF03544">
    <property type="entry name" value="TonB_C"/>
    <property type="match status" value="1"/>
</dbReference>
<keyword evidence="1" id="KW-1133">Transmembrane helix</keyword>
<dbReference type="RefSeq" id="WP_125019324.1">
    <property type="nucleotide sequence ID" value="NZ_RQVQ01000021.1"/>
</dbReference>
<dbReference type="Pfam" id="PF05569">
    <property type="entry name" value="Peptidase_M56"/>
    <property type="match status" value="1"/>
</dbReference>
<dbReference type="PANTHER" id="PTHR33446">
    <property type="entry name" value="PROTEIN TONB-RELATED"/>
    <property type="match status" value="1"/>
</dbReference>
<dbReference type="OrthoDB" id="1522859at2"/>
<dbReference type="GO" id="GO:0098797">
    <property type="term" value="C:plasma membrane protein complex"/>
    <property type="evidence" value="ECO:0007669"/>
    <property type="project" value="TreeGrafter"/>
</dbReference>
<dbReference type="GO" id="GO:0055085">
    <property type="term" value="P:transmembrane transport"/>
    <property type="evidence" value="ECO:0007669"/>
    <property type="project" value="InterPro"/>
</dbReference>
<dbReference type="InterPro" id="IPR051045">
    <property type="entry name" value="TonB-dependent_transducer"/>
</dbReference>
<gene>
    <name evidence="4" type="ORF">EG240_10330</name>
</gene>
<dbReference type="GO" id="GO:0031992">
    <property type="term" value="F:energy transducer activity"/>
    <property type="evidence" value="ECO:0007669"/>
    <property type="project" value="TreeGrafter"/>
</dbReference>